<keyword evidence="7" id="KW-1185">Reference proteome</keyword>
<dbReference type="Proteomes" id="UP001363151">
    <property type="component" value="Unassembled WGS sequence"/>
</dbReference>
<evidence type="ECO:0000259" key="5">
    <source>
        <dbReference type="PROSITE" id="PS50222"/>
    </source>
</evidence>
<accession>A0ABR1FKU9</accession>
<evidence type="ECO:0000256" key="1">
    <source>
        <dbReference type="ARBA" id="ARBA00022723"/>
    </source>
</evidence>
<dbReference type="PROSITE" id="PS50222">
    <property type="entry name" value="EF_HAND_2"/>
    <property type="match status" value="3"/>
</dbReference>
<dbReference type="PANTHER" id="PTHR34524:SF6">
    <property type="entry name" value="CALCYPHOSINE LIKE"/>
    <property type="match status" value="1"/>
</dbReference>
<dbReference type="Pfam" id="PF13833">
    <property type="entry name" value="EF-hand_8"/>
    <property type="match status" value="1"/>
</dbReference>
<dbReference type="GO" id="GO:0016301">
    <property type="term" value="F:kinase activity"/>
    <property type="evidence" value="ECO:0007669"/>
    <property type="project" value="UniProtKB-KW"/>
</dbReference>
<feature type="domain" description="EF-hand" evidence="5">
    <location>
        <begin position="425"/>
        <end position="460"/>
    </location>
</feature>
<protein>
    <submittedName>
        <fullName evidence="6">Protein serine/threonine kinase</fullName>
    </submittedName>
</protein>
<reference evidence="6 7" key="1">
    <citation type="submission" date="2024-03" db="EMBL/GenBank/DDBJ databases">
        <title>Aureococcus anophagefferens CCMP1851 and Kratosvirus quantuckense: Draft genome of a second virus-susceptible host strain in the model system.</title>
        <authorList>
            <person name="Chase E."/>
            <person name="Truchon A.R."/>
            <person name="Schepens W."/>
            <person name="Wilhelm S.W."/>
        </authorList>
    </citation>
    <scope>NUCLEOTIDE SEQUENCE [LARGE SCALE GENOMIC DNA]</scope>
    <source>
        <strain evidence="6 7">CCMP1851</strain>
    </source>
</reference>
<feature type="domain" description="EF-hand" evidence="5">
    <location>
        <begin position="301"/>
        <end position="336"/>
    </location>
</feature>
<proteinExistence type="predicted"/>
<feature type="compositionally biased region" description="Basic and acidic residues" evidence="4">
    <location>
        <begin position="619"/>
        <end position="629"/>
    </location>
</feature>
<keyword evidence="3" id="KW-0106">Calcium</keyword>
<dbReference type="InterPro" id="IPR002048">
    <property type="entry name" value="EF_hand_dom"/>
</dbReference>
<comment type="caution">
    <text evidence="6">The sequence shown here is derived from an EMBL/GenBank/DDBJ whole genome shotgun (WGS) entry which is preliminary data.</text>
</comment>
<evidence type="ECO:0000256" key="3">
    <source>
        <dbReference type="ARBA" id="ARBA00022837"/>
    </source>
</evidence>
<sequence length="711" mass="78069">MDDDRPGARVTLPPIDEVEVPSIILIERAYQRSLHDVICRKDMFRIWQKVGAACAATMLQGKGVRFPGIADLTFDVKGLPMYSLERDMNVLLKQFGSGHGVKWEPAHKFFPCREASLLATLPLESVAKSLNARRAKKDRARRAAGVVEPPNKHKRTFDRAVVGMVVHRIFSEMIRAARMSTISLALTLDDVGEFVYYSGPSGDGLGARGYLGVRFRLDFLAALRRQQTREMIEHPKTRWASAQADGMPYVREFLDPSVVEPKKLLAAPGMGELYVKGDGTLAGRNAIKTIKFRLVERCGIVGLHTFVKALSSMDESGDGVYDAEELRWGLREFGISVSEDDCLALVQMFDEDGGGTLSLDELMVAIREGAMPPNRVAMVRRVFHMLCRDAGLPCADGVEITTDRIRQRFDPFGDERVERGDPNWPPKDVTNNFFAVLDDSGDGQVSDAEFMRMYENISPAVEDDGDFKRMLDKFWPAFWPPLGDLEMGGRVRGAFSRGHAGYGFTGDQAGAGYEDAAPALRATDERDVYLDGILDMADAEKQGGINKRLDKILDDSAKMKRKARPPPFSHHRDDAVDEGVDTFDEAPPRNHLLPPKAADGTTPMQDAATKRAAAAAAKENARARSENARAKSQASLPRPAAAGRGDPGVAKAKFKAAARLAAKGAHAHGAPKTKTVQGPPGVAISTPTGRDRRKSGWGQGHFDTFEKHHHL</sequence>
<dbReference type="Gene3D" id="1.10.238.10">
    <property type="entry name" value="EF-hand"/>
    <property type="match status" value="2"/>
</dbReference>
<evidence type="ECO:0000313" key="7">
    <source>
        <dbReference type="Proteomes" id="UP001363151"/>
    </source>
</evidence>
<feature type="region of interest" description="Disordered" evidence="4">
    <location>
        <begin position="663"/>
        <end position="711"/>
    </location>
</feature>
<dbReference type="EMBL" id="JBBJCI010000366">
    <property type="protein sequence ID" value="KAK7232710.1"/>
    <property type="molecule type" value="Genomic_DNA"/>
</dbReference>
<dbReference type="InterPro" id="IPR018247">
    <property type="entry name" value="EF_Hand_1_Ca_BS"/>
</dbReference>
<dbReference type="SMART" id="SM00054">
    <property type="entry name" value="EFh"/>
    <property type="match status" value="3"/>
</dbReference>
<evidence type="ECO:0000256" key="2">
    <source>
        <dbReference type="ARBA" id="ARBA00022737"/>
    </source>
</evidence>
<name>A0ABR1FKU9_AURAN</name>
<gene>
    <name evidence="6" type="ORF">SO694_0003705</name>
</gene>
<dbReference type="PROSITE" id="PS00018">
    <property type="entry name" value="EF_HAND_1"/>
    <property type="match status" value="2"/>
</dbReference>
<dbReference type="CDD" id="cd00051">
    <property type="entry name" value="EFh"/>
    <property type="match status" value="1"/>
</dbReference>
<dbReference type="SUPFAM" id="SSF47473">
    <property type="entry name" value="EF-hand"/>
    <property type="match status" value="1"/>
</dbReference>
<dbReference type="PANTHER" id="PTHR34524">
    <property type="entry name" value="CALCYPHOSIN"/>
    <property type="match status" value="1"/>
</dbReference>
<feature type="region of interest" description="Disordered" evidence="4">
    <location>
        <begin position="557"/>
        <end position="650"/>
    </location>
</feature>
<feature type="compositionally biased region" description="Acidic residues" evidence="4">
    <location>
        <begin position="575"/>
        <end position="584"/>
    </location>
</feature>
<keyword evidence="1" id="KW-0479">Metal-binding</keyword>
<dbReference type="InterPro" id="IPR051581">
    <property type="entry name" value="Ca-bind"/>
</dbReference>
<keyword evidence="6" id="KW-0418">Kinase</keyword>
<feature type="domain" description="EF-hand" evidence="5">
    <location>
        <begin position="337"/>
        <end position="372"/>
    </location>
</feature>
<keyword evidence="6" id="KW-0808">Transferase</keyword>
<evidence type="ECO:0000256" key="4">
    <source>
        <dbReference type="SAM" id="MobiDB-lite"/>
    </source>
</evidence>
<organism evidence="6 7">
    <name type="scientific">Aureococcus anophagefferens</name>
    <name type="common">Harmful bloom alga</name>
    <dbReference type="NCBI Taxonomy" id="44056"/>
    <lineage>
        <taxon>Eukaryota</taxon>
        <taxon>Sar</taxon>
        <taxon>Stramenopiles</taxon>
        <taxon>Ochrophyta</taxon>
        <taxon>Pelagophyceae</taxon>
        <taxon>Pelagomonadales</taxon>
        <taxon>Pelagomonadaceae</taxon>
        <taxon>Aureococcus</taxon>
    </lineage>
</organism>
<dbReference type="InterPro" id="IPR011992">
    <property type="entry name" value="EF-hand-dom_pair"/>
</dbReference>
<keyword evidence="2" id="KW-0677">Repeat</keyword>
<evidence type="ECO:0000313" key="6">
    <source>
        <dbReference type="EMBL" id="KAK7232710.1"/>
    </source>
</evidence>